<comment type="caution">
    <text evidence="1">The sequence shown here is derived from an EMBL/GenBank/DDBJ whole genome shotgun (WGS) entry which is preliminary data.</text>
</comment>
<reference evidence="1" key="1">
    <citation type="submission" date="2020-07" db="EMBL/GenBank/DDBJ databases">
        <title>Multicomponent nature underlies the extraordinary mechanical properties of spider dragline silk.</title>
        <authorList>
            <person name="Kono N."/>
            <person name="Nakamura H."/>
            <person name="Mori M."/>
            <person name="Yoshida Y."/>
            <person name="Ohtoshi R."/>
            <person name="Malay A.D."/>
            <person name="Moran D.A.P."/>
            <person name="Tomita M."/>
            <person name="Numata K."/>
            <person name="Arakawa K."/>
        </authorList>
    </citation>
    <scope>NUCLEOTIDE SEQUENCE</scope>
</reference>
<dbReference type="AlphaFoldDB" id="A0A8X6LCX5"/>
<organism evidence="1 2">
    <name type="scientific">Trichonephila clavata</name>
    <name type="common">Joro spider</name>
    <name type="synonym">Nephila clavata</name>
    <dbReference type="NCBI Taxonomy" id="2740835"/>
    <lineage>
        <taxon>Eukaryota</taxon>
        <taxon>Metazoa</taxon>
        <taxon>Ecdysozoa</taxon>
        <taxon>Arthropoda</taxon>
        <taxon>Chelicerata</taxon>
        <taxon>Arachnida</taxon>
        <taxon>Araneae</taxon>
        <taxon>Araneomorphae</taxon>
        <taxon>Entelegynae</taxon>
        <taxon>Araneoidea</taxon>
        <taxon>Nephilidae</taxon>
        <taxon>Trichonephila</taxon>
    </lineage>
</organism>
<sequence>MKKKLGDGFDPLATFWQPYPRCPSGVVCCKRNGSTIPKGHTNQGTAVTTSAITLNIAPKPIRHFHNGRTLFMPSHPKHIIRTCCNPDCVYLH</sequence>
<dbReference type="EMBL" id="BMAO01035669">
    <property type="protein sequence ID" value="GFR05140.1"/>
    <property type="molecule type" value="Genomic_DNA"/>
</dbReference>
<protein>
    <submittedName>
        <fullName evidence="1">Uncharacterized protein</fullName>
    </submittedName>
</protein>
<keyword evidence="2" id="KW-1185">Reference proteome</keyword>
<proteinExistence type="predicted"/>
<dbReference type="Proteomes" id="UP000887116">
    <property type="component" value="Unassembled WGS sequence"/>
</dbReference>
<evidence type="ECO:0000313" key="2">
    <source>
        <dbReference type="Proteomes" id="UP000887116"/>
    </source>
</evidence>
<evidence type="ECO:0000313" key="1">
    <source>
        <dbReference type="EMBL" id="GFR05140.1"/>
    </source>
</evidence>
<name>A0A8X6LCX5_TRICU</name>
<accession>A0A8X6LCX5</accession>
<gene>
    <name evidence="1" type="ORF">TNCT_219121</name>
</gene>